<dbReference type="EMBL" id="VSRR010007476">
    <property type="protein sequence ID" value="MPC46977.1"/>
    <property type="molecule type" value="Genomic_DNA"/>
</dbReference>
<reference evidence="1 2" key="1">
    <citation type="submission" date="2019-05" db="EMBL/GenBank/DDBJ databases">
        <title>Another draft genome of Portunus trituberculatus and its Hox gene families provides insights of decapod evolution.</title>
        <authorList>
            <person name="Jeong J.-H."/>
            <person name="Song I."/>
            <person name="Kim S."/>
            <person name="Choi T."/>
            <person name="Kim D."/>
            <person name="Ryu S."/>
            <person name="Kim W."/>
        </authorList>
    </citation>
    <scope>NUCLEOTIDE SEQUENCE [LARGE SCALE GENOMIC DNA]</scope>
    <source>
        <tissue evidence="1">Muscle</tissue>
    </source>
</reference>
<proteinExistence type="predicted"/>
<evidence type="ECO:0000313" key="1">
    <source>
        <dbReference type="EMBL" id="MPC46977.1"/>
    </source>
</evidence>
<accession>A0A5B7FNP4</accession>
<keyword evidence="2" id="KW-1185">Reference proteome</keyword>
<protein>
    <submittedName>
        <fullName evidence="1">Uncharacterized protein</fullName>
    </submittedName>
</protein>
<organism evidence="1 2">
    <name type="scientific">Portunus trituberculatus</name>
    <name type="common">Swimming crab</name>
    <name type="synonym">Neptunus trituberculatus</name>
    <dbReference type="NCBI Taxonomy" id="210409"/>
    <lineage>
        <taxon>Eukaryota</taxon>
        <taxon>Metazoa</taxon>
        <taxon>Ecdysozoa</taxon>
        <taxon>Arthropoda</taxon>
        <taxon>Crustacea</taxon>
        <taxon>Multicrustacea</taxon>
        <taxon>Malacostraca</taxon>
        <taxon>Eumalacostraca</taxon>
        <taxon>Eucarida</taxon>
        <taxon>Decapoda</taxon>
        <taxon>Pleocyemata</taxon>
        <taxon>Brachyura</taxon>
        <taxon>Eubrachyura</taxon>
        <taxon>Portunoidea</taxon>
        <taxon>Portunidae</taxon>
        <taxon>Portuninae</taxon>
        <taxon>Portunus</taxon>
    </lineage>
</organism>
<name>A0A5B7FNP4_PORTR</name>
<comment type="caution">
    <text evidence="1">The sequence shown here is derived from an EMBL/GenBank/DDBJ whole genome shotgun (WGS) entry which is preliminary data.</text>
</comment>
<dbReference type="AlphaFoldDB" id="A0A5B7FNP4"/>
<dbReference type="Proteomes" id="UP000324222">
    <property type="component" value="Unassembled WGS sequence"/>
</dbReference>
<evidence type="ECO:0000313" key="2">
    <source>
        <dbReference type="Proteomes" id="UP000324222"/>
    </source>
</evidence>
<gene>
    <name evidence="1" type="ORF">E2C01_040710</name>
</gene>
<sequence>MRCEMERTSWFRSSNGFKGSSVGGRLECMNFLAVLSCYESVGKQAYLRRLAGRASQRSGRVFG</sequence>